<protein>
    <submittedName>
        <fullName evidence="3">Glycosyltransferase family 4 protein</fullName>
    </submittedName>
</protein>
<keyword evidence="1 3" id="KW-0808">Transferase</keyword>
<dbReference type="AlphaFoldDB" id="A0A7Z8NQ35"/>
<reference evidence="3 4" key="1">
    <citation type="submission" date="2019-05" db="EMBL/GenBank/DDBJ databases">
        <title>Genome sequence of Cellulomonas hominis strain CS1.</title>
        <authorList>
            <person name="Belmont J."/>
            <person name="Maclea K.S."/>
        </authorList>
    </citation>
    <scope>NUCLEOTIDE SEQUENCE [LARGE SCALE GENOMIC DNA]</scope>
    <source>
        <strain evidence="3 4">CS1</strain>
    </source>
</reference>
<dbReference type="SUPFAM" id="SSF53448">
    <property type="entry name" value="Nucleotide-diphospho-sugar transferases"/>
    <property type="match status" value="1"/>
</dbReference>
<dbReference type="PANTHER" id="PTHR46656">
    <property type="entry name" value="PUTATIVE-RELATED"/>
    <property type="match status" value="1"/>
</dbReference>
<dbReference type="CDD" id="cd03801">
    <property type="entry name" value="GT4_PimA-like"/>
    <property type="match status" value="1"/>
</dbReference>
<proteinExistence type="predicted"/>
<evidence type="ECO:0000313" key="4">
    <source>
        <dbReference type="Proteomes" id="UP000308121"/>
    </source>
</evidence>
<feature type="domain" description="Glycosyl transferase family 1" evidence="2">
    <location>
        <begin position="652"/>
        <end position="712"/>
    </location>
</feature>
<sequence length="795" mass="88209">MTRRHAVCTIVARNYIAQARVLARSFVAHNPDAHFATLIIDGDEEDRSLTGLGAVVLPADLGLDPDVLDSMHVMYDVMEYATALKPAMLMHLHRSGAASASYFDPDIRVYGDLGDVFEAAVQHGVALTPHALAPLPRDGKRLTESDIMHSGMYNLGFIATGGSAYRFLTWWHERLTTDAVVDLGNALFTDQRWIDWAPSFEAVEILRDQGLNAAYWNLHEREITRGEDGGWRAGDRPLRFFHFSGYDPAKPWLLSKHLGPMPRTLLSEHPDLRALCDEYGAELVELDHVTLRKNPYRNDRTPDGLRLTSLVRRMYRDSVVSQDRTAVPAPNPLREPAEFREWLTGPTLHVDHLAFSRFEYAIWRMREDLQRAFPAPLGADAQHFRNWLDADPGALELIGSLGPAPRDEPGRTGRARSARPGEAEFGWSLIGYARAELGVGEAGRRLGQAVARTGVPWEMVGVTQGPQSRQQHRYQGRIADRPRYVNSVLCVNADQTPLLAGRLNLGRGGGVRVGYWFWELEDFPATFDRAFDHVDEVWVSTTFNQRAVAARTGKPVRVVPLPITAPREPTLLRRHHLGLPEDRTVFLANFDFLSVMARKNPLGAIEAYRAAFGPDDGAVLVVKSINGHLRPTERERLRLATLDRPDIVLRDGYLTAHEMRALTELVDCVVSVHRSEGFGLNLADAMAAGTPVVATAYSGNMDFMTEDTAFLVPYNLTEVGPDADPYDPEALWADPDLALAAAAMRSVHDDRAGAAAVATRARAHIEQFSVDAVARAVTPLLTRFPAFAPHEVGAR</sequence>
<dbReference type="Pfam" id="PF00534">
    <property type="entry name" value="Glycos_transf_1"/>
    <property type="match status" value="1"/>
</dbReference>
<dbReference type="PANTHER" id="PTHR46656:SF3">
    <property type="entry name" value="PUTATIVE-RELATED"/>
    <property type="match status" value="1"/>
</dbReference>
<dbReference type="GO" id="GO:0016757">
    <property type="term" value="F:glycosyltransferase activity"/>
    <property type="evidence" value="ECO:0007669"/>
    <property type="project" value="InterPro"/>
</dbReference>
<dbReference type="InterPro" id="IPR029044">
    <property type="entry name" value="Nucleotide-diphossugar_trans"/>
</dbReference>
<name>A0A7Z8NQ35_9CELL</name>
<organism evidence="3 4">
    <name type="scientific">Cellulomonas hominis</name>
    <dbReference type="NCBI Taxonomy" id="156981"/>
    <lineage>
        <taxon>Bacteria</taxon>
        <taxon>Bacillati</taxon>
        <taxon>Actinomycetota</taxon>
        <taxon>Actinomycetes</taxon>
        <taxon>Micrococcales</taxon>
        <taxon>Cellulomonadaceae</taxon>
        <taxon>Cellulomonas</taxon>
    </lineage>
</organism>
<evidence type="ECO:0000256" key="1">
    <source>
        <dbReference type="ARBA" id="ARBA00022679"/>
    </source>
</evidence>
<accession>A0A7Z8NQ35</accession>
<dbReference type="RefSeq" id="WP_154729456.1">
    <property type="nucleotide sequence ID" value="NZ_SZYE01000062.1"/>
</dbReference>
<dbReference type="Gene3D" id="3.90.550.10">
    <property type="entry name" value="Spore Coat Polysaccharide Biosynthesis Protein SpsA, Chain A"/>
    <property type="match status" value="1"/>
</dbReference>
<dbReference type="Gene3D" id="3.40.50.2000">
    <property type="entry name" value="Glycogen Phosphorylase B"/>
    <property type="match status" value="1"/>
</dbReference>
<evidence type="ECO:0000259" key="2">
    <source>
        <dbReference type="Pfam" id="PF00534"/>
    </source>
</evidence>
<gene>
    <name evidence="3" type="ORF">FA014_09535</name>
</gene>
<evidence type="ECO:0000313" key="3">
    <source>
        <dbReference type="EMBL" id="TKR23764.1"/>
    </source>
</evidence>
<dbReference type="Proteomes" id="UP000308121">
    <property type="component" value="Unassembled WGS sequence"/>
</dbReference>
<dbReference type="InterPro" id="IPR001296">
    <property type="entry name" value="Glyco_trans_1"/>
</dbReference>
<dbReference type="SUPFAM" id="SSF53756">
    <property type="entry name" value="UDP-Glycosyltransferase/glycogen phosphorylase"/>
    <property type="match status" value="1"/>
</dbReference>
<dbReference type="OrthoDB" id="9765330at2"/>
<comment type="caution">
    <text evidence="3">The sequence shown here is derived from an EMBL/GenBank/DDBJ whole genome shotgun (WGS) entry which is preliminary data.</text>
</comment>
<dbReference type="EMBL" id="SZYE01000062">
    <property type="protein sequence ID" value="TKR23764.1"/>
    <property type="molecule type" value="Genomic_DNA"/>
</dbReference>